<dbReference type="Gene3D" id="1.10.8.50">
    <property type="match status" value="1"/>
</dbReference>
<reference evidence="18 19" key="1">
    <citation type="journal article" date="2017" name="ISME J.">
        <title>Energy and carbon metabolisms in a deep terrestrial subsurface fluid microbial community.</title>
        <authorList>
            <person name="Momper L."/>
            <person name="Jungbluth S.P."/>
            <person name="Lee M.D."/>
            <person name="Amend J.P."/>
        </authorList>
    </citation>
    <scope>NUCLEOTIDE SEQUENCE [LARGE SCALE GENOMIC DNA]</scope>
    <source>
        <strain evidence="18">SURF_26</strain>
    </source>
</reference>
<evidence type="ECO:0000256" key="7">
    <source>
        <dbReference type="ARBA" id="ARBA00022801"/>
    </source>
</evidence>
<comment type="caution">
    <text evidence="18">The sequence shown here is derived from an EMBL/GenBank/DDBJ whole genome shotgun (WGS) entry which is preliminary data.</text>
</comment>
<comment type="catalytic activity">
    <reaction evidence="1">
        <text>Hydrolysis of DNA containing ring-opened 7-methylguanine residues, releasing 2,6-diamino-4-hydroxy-5-(N-methyl)formamidopyrimidine.</text>
        <dbReference type="EC" id="3.2.2.23"/>
    </reaction>
</comment>
<keyword evidence="13" id="KW-0326">Glycosidase</keyword>
<dbReference type="Pfam" id="PF06827">
    <property type="entry name" value="zf-FPG_IleRS"/>
    <property type="match status" value="1"/>
</dbReference>
<keyword evidence="8" id="KW-0862">Zinc</keyword>
<comment type="cofactor">
    <cofactor evidence="2">
        <name>Zn(2+)</name>
        <dbReference type="ChEBI" id="CHEBI:29105"/>
    </cofactor>
</comment>
<evidence type="ECO:0000313" key="18">
    <source>
        <dbReference type="EMBL" id="RJP59807.1"/>
    </source>
</evidence>
<keyword evidence="6 15" id="KW-0863">Zinc-finger</keyword>
<dbReference type="SUPFAM" id="SSF57716">
    <property type="entry name" value="Glucocorticoid receptor-like (DNA-binding domain)"/>
    <property type="match status" value="1"/>
</dbReference>
<dbReference type="Proteomes" id="UP000266426">
    <property type="component" value="Unassembled WGS sequence"/>
</dbReference>
<dbReference type="PROSITE" id="PS51068">
    <property type="entry name" value="FPG_CAT"/>
    <property type="match status" value="1"/>
</dbReference>
<evidence type="ECO:0000256" key="2">
    <source>
        <dbReference type="ARBA" id="ARBA00001947"/>
    </source>
</evidence>
<evidence type="ECO:0000256" key="3">
    <source>
        <dbReference type="ARBA" id="ARBA00009409"/>
    </source>
</evidence>
<dbReference type="InterPro" id="IPR035937">
    <property type="entry name" value="FPG_N"/>
</dbReference>
<dbReference type="PANTHER" id="PTHR22993:SF9">
    <property type="entry name" value="FORMAMIDOPYRIMIDINE-DNA GLYCOSYLASE"/>
    <property type="match status" value="1"/>
</dbReference>
<keyword evidence="10" id="KW-0234">DNA repair</keyword>
<evidence type="ECO:0000256" key="10">
    <source>
        <dbReference type="ARBA" id="ARBA00023204"/>
    </source>
</evidence>
<gene>
    <name evidence="18" type="ORF">C4541_05330</name>
</gene>
<dbReference type="Pfam" id="PF01149">
    <property type="entry name" value="Fapy_DNA_glyco"/>
    <property type="match status" value="1"/>
</dbReference>
<keyword evidence="9" id="KW-0238">DNA-binding</keyword>
<evidence type="ECO:0000259" key="16">
    <source>
        <dbReference type="PROSITE" id="PS51066"/>
    </source>
</evidence>
<protein>
    <submittedName>
        <fullName evidence="18">Uncharacterized protein</fullName>
    </submittedName>
</protein>
<dbReference type="InterPro" id="IPR012319">
    <property type="entry name" value="FPG_cat"/>
</dbReference>
<evidence type="ECO:0000313" key="19">
    <source>
        <dbReference type="Proteomes" id="UP000266426"/>
    </source>
</evidence>
<keyword evidence="4" id="KW-0479">Metal-binding</keyword>
<comment type="catalytic activity">
    <reaction evidence="14">
        <text>2'-deoxyribonucleotide-(2'-deoxyribose 5'-phosphate)-2'-deoxyribonucleotide-DNA = a 3'-end 2'-deoxyribonucleotide-(2,3-dehydro-2,3-deoxyribose 5'-phosphate)-DNA + a 5'-end 5'-phospho-2'-deoxyribonucleoside-DNA + H(+)</text>
        <dbReference type="Rhea" id="RHEA:66592"/>
        <dbReference type="Rhea" id="RHEA-COMP:13180"/>
        <dbReference type="Rhea" id="RHEA-COMP:16897"/>
        <dbReference type="Rhea" id="RHEA-COMP:17067"/>
        <dbReference type="ChEBI" id="CHEBI:15378"/>
        <dbReference type="ChEBI" id="CHEBI:136412"/>
        <dbReference type="ChEBI" id="CHEBI:157695"/>
        <dbReference type="ChEBI" id="CHEBI:167181"/>
        <dbReference type="EC" id="4.2.99.18"/>
    </reaction>
</comment>
<evidence type="ECO:0000256" key="8">
    <source>
        <dbReference type="ARBA" id="ARBA00022833"/>
    </source>
</evidence>
<dbReference type="InterPro" id="IPR000214">
    <property type="entry name" value="Znf_DNA_glyclase/AP_lyase"/>
</dbReference>
<evidence type="ECO:0000259" key="17">
    <source>
        <dbReference type="PROSITE" id="PS51068"/>
    </source>
</evidence>
<dbReference type="GO" id="GO:0140078">
    <property type="term" value="F:class I DNA-(apurinic or apyrimidinic site) endonuclease activity"/>
    <property type="evidence" value="ECO:0007669"/>
    <property type="project" value="UniProtKB-EC"/>
</dbReference>
<dbReference type="GO" id="GO:0008270">
    <property type="term" value="F:zinc ion binding"/>
    <property type="evidence" value="ECO:0007669"/>
    <property type="project" value="UniProtKB-KW"/>
</dbReference>
<keyword evidence="7" id="KW-0378">Hydrolase</keyword>
<evidence type="ECO:0000256" key="9">
    <source>
        <dbReference type="ARBA" id="ARBA00023125"/>
    </source>
</evidence>
<dbReference type="EMBL" id="QZJZ01000041">
    <property type="protein sequence ID" value="RJP59807.1"/>
    <property type="molecule type" value="Genomic_DNA"/>
</dbReference>
<evidence type="ECO:0000256" key="5">
    <source>
        <dbReference type="ARBA" id="ARBA00022763"/>
    </source>
</evidence>
<dbReference type="SUPFAM" id="SSF81624">
    <property type="entry name" value="N-terminal domain of MutM-like DNA repair proteins"/>
    <property type="match status" value="1"/>
</dbReference>
<keyword evidence="12" id="KW-0511">Multifunctional enzyme</keyword>
<evidence type="ECO:0000256" key="11">
    <source>
        <dbReference type="ARBA" id="ARBA00023239"/>
    </source>
</evidence>
<dbReference type="SUPFAM" id="SSF46946">
    <property type="entry name" value="S13-like H2TH domain"/>
    <property type="match status" value="1"/>
</dbReference>
<evidence type="ECO:0000256" key="6">
    <source>
        <dbReference type="ARBA" id="ARBA00022771"/>
    </source>
</evidence>
<proteinExistence type="inferred from homology"/>
<accession>A0A3A4RAJ6</accession>
<feature type="domain" description="Formamidopyrimidine-DNA glycosylase catalytic" evidence="17">
    <location>
        <begin position="34"/>
        <end position="147"/>
    </location>
</feature>
<dbReference type="GO" id="GO:0003684">
    <property type="term" value="F:damaged DNA binding"/>
    <property type="evidence" value="ECO:0007669"/>
    <property type="project" value="InterPro"/>
</dbReference>
<evidence type="ECO:0000256" key="1">
    <source>
        <dbReference type="ARBA" id="ARBA00001668"/>
    </source>
</evidence>
<evidence type="ECO:0000256" key="13">
    <source>
        <dbReference type="ARBA" id="ARBA00023295"/>
    </source>
</evidence>
<feature type="domain" description="FPG-type" evidence="16">
    <location>
        <begin position="257"/>
        <end position="292"/>
    </location>
</feature>
<dbReference type="Pfam" id="PF06831">
    <property type="entry name" value="H2TH"/>
    <property type="match status" value="1"/>
</dbReference>
<dbReference type="PROSITE" id="PS01242">
    <property type="entry name" value="ZF_FPG_1"/>
    <property type="match status" value="1"/>
</dbReference>
<dbReference type="InterPro" id="IPR010979">
    <property type="entry name" value="Ribosomal_uS13-like_H2TH"/>
</dbReference>
<keyword evidence="11" id="KW-0456">Lyase</keyword>
<keyword evidence="5" id="KW-0227">DNA damage</keyword>
<sequence length="292" mass="32821">MRRPCTRFISPVFFSFIQDETVSLLRLVLEVYMPELPEVETFRSYFKQFALNRVVVAISIQDERIIAGTGTEKIWKYCMNRQFVEAERYGKYLLAETEEGACLVFHFGMTGYLVSAIHQAHLPVHTRFVIHFHDNTLLGFVNQRLFGRVTICASPSEFIQVKKLGPDAMAVSIDEFATVLKSSSGAIKTVLMDQHRIAGIGNLYSDEALFQTGIHPSARADTLDSSKVAFLYDTVRRILGESIACNADFSALPADYLVNNRNRNAVCPRCGTRLCTDKIGGRTAYFCAKCQS</sequence>
<dbReference type="AlphaFoldDB" id="A0A3A4RAJ6"/>
<dbReference type="InterPro" id="IPR015886">
    <property type="entry name" value="H2TH_FPG"/>
</dbReference>
<evidence type="ECO:0000256" key="15">
    <source>
        <dbReference type="PROSITE-ProRule" id="PRU00391"/>
    </source>
</evidence>
<organism evidence="18 19">
    <name type="scientific">Candidatus Auribacter fodinae</name>
    <dbReference type="NCBI Taxonomy" id="2093366"/>
    <lineage>
        <taxon>Bacteria</taxon>
        <taxon>Pseudomonadati</taxon>
        <taxon>Candidatus Auribacterota</taxon>
        <taxon>Candidatus Auribacteria</taxon>
        <taxon>Candidatus Auribacterales</taxon>
        <taxon>Candidatus Auribacteraceae</taxon>
        <taxon>Candidatus Auribacter</taxon>
    </lineage>
</organism>
<name>A0A3A4RAJ6_9BACT</name>
<evidence type="ECO:0000256" key="14">
    <source>
        <dbReference type="ARBA" id="ARBA00044632"/>
    </source>
</evidence>
<evidence type="ECO:0000256" key="12">
    <source>
        <dbReference type="ARBA" id="ARBA00023268"/>
    </source>
</evidence>
<dbReference type="InterPro" id="IPR015887">
    <property type="entry name" value="DNA_glyclase_Znf_dom_DNA_BS"/>
</dbReference>
<comment type="similarity">
    <text evidence="3">Belongs to the FPG family.</text>
</comment>
<dbReference type="Gene3D" id="3.20.190.10">
    <property type="entry name" value="MutM-like, N-terminal"/>
    <property type="match status" value="1"/>
</dbReference>
<dbReference type="PROSITE" id="PS51066">
    <property type="entry name" value="ZF_FPG_2"/>
    <property type="match status" value="1"/>
</dbReference>
<dbReference type="GO" id="GO:0006284">
    <property type="term" value="P:base-excision repair"/>
    <property type="evidence" value="ECO:0007669"/>
    <property type="project" value="InterPro"/>
</dbReference>
<dbReference type="SMART" id="SM01232">
    <property type="entry name" value="H2TH"/>
    <property type="match status" value="1"/>
</dbReference>
<dbReference type="InterPro" id="IPR010663">
    <property type="entry name" value="Znf_FPG/IleRS"/>
</dbReference>
<dbReference type="SMART" id="SM00898">
    <property type="entry name" value="Fapy_DNA_glyco"/>
    <property type="match status" value="1"/>
</dbReference>
<evidence type="ECO:0000256" key="4">
    <source>
        <dbReference type="ARBA" id="ARBA00022723"/>
    </source>
</evidence>
<dbReference type="PANTHER" id="PTHR22993">
    <property type="entry name" value="FORMAMIDOPYRIMIDINE-DNA GLYCOSYLASE"/>
    <property type="match status" value="1"/>
</dbReference>
<dbReference type="GO" id="GO:0008534">
    <property type="term" value="F:oxidized purine nucleobase lesion DNA N-glycosylase activity"/>
    <property type="evidence" value="ECO:0007669"/>
    <property type="project" value="UniProtKB-EC"/>
</dbReference>